<reference evidence="1 2" key="1">
    <citation type="submission" date="2019-03" db="EMBL/GenBank/DDBJ databases">
        <title>First draft genome of Liparis tanakae, snailfish: a comprehensive survey of snailfish specific genes.</title>
        <authorList>
            <person name="Kim W."/>
            <person name="Song I."/>
            <person name="Jeong J.-H."/>
            <person name="Kim D."/>
            <person name="Kim S."/>
            <person name="Ryu S."/>
            <person name="Song J.Y."/>
            <person name="Lee S.K."/>
        </authorList>
    </citation>
    <scope>NUCLEOTIDE SEQUENCE [LARGE SCALE GENOMIC DNA]</scope>
    <source>
        <tissue evidence="1">Muscle</tissue>
    </source>
</reference>
<gene>
    <name evidence="1" type="ORF">EYF80_018499</name>
</gene>
<name>A0A4Z2I007_9TELE</name>
<dbReference type="AlphaFoldDB" id="A0A4Z2I007"/>
<protein>
    <submittedName>
        <fullName evidence="1">Uncharacterized protein</fullName>
    </submittedName>
</protein>
<sequence>MTYEQHSAQGSRLGGVDCPAASLQQSLNFTRSAPYRIQTLNLDRIMNYGDWSEALDAVIDYPLQASSVNIRLGEEQRDGDRRGKII</sequence>
<accession>A0A4Z2I007</accession>
<evidence type="ECO:0000313" key="2">
    <source>
        <dbReference type="Proteomes" id="UP000314294"/>
    </source>
</evidence>
<comment type="caution">
    <text evidence="1">The sequence shown here is derived from an EMBL/GenBank/DDBJ whole genome shotgun (WGS) entry which is preliminary data.</text>
</comment>
<organism evidence="1 2">
    <name type="scientific">Liparis tanakae</name>
    <name type="common">Tanaka's snailfish</name>
    <dbReference type="NCBI Taxonomy" id="230148"/>
    <lineage>
        <taxon>Eukaryota</taxon>
        <taxon>Metazoa</taxon>
        <taxon>Chordata</taxon>
        <taxon>Craniata</taxon>
        <taxon>Vertebrata</taxon>
        <taxon>Euteleostomi</taxon>
        <taxon>Actinopterygii</taxon>
        <taxon>Neopterygii</taxon>
        <taxon>Teleostei</taxon>
        <taxon>Neoteleostei</taxon>
        <taxon>Acanthomorphata</taxon>
        <taxon>Eupercaria</taxon>
        <taxon>Perciformes</taxon>
        <taxon>Cottioidei</taxon>
        <taxon>Cottales</taxon>
        <taxon>Liparidae</taxon>
        <taxon>Liparis</taxon>
    </lineage>
</organism>
<keyword evidence="2" id="KW-1185">Reference proteome</keyword>
<dbReference type="Proteomes" id="UP000314294">
    <property type="component" value="Unassembled WGS sequence"/>
</dbReference>
<proteinExistence type="predicted"/>
<evidence type="ECO:0000313" key="1">
    <source>
        <dbReference type="EMBL" id="TNN71297.1"/>
    </source>
</evidence>
<dbReference type="EMBL" id="SRLO01000152">
    <property type="protein sequence ID" value="TNN71297.1"/>
    <property type="molecule type" value="Genomic_DNA"/>
</dbReference>